<proteinExistence type="predicted"/>
<dbReference type="STRING" id="1849047.A0A3D8R117"/>
<evidence type="ECO:0000259" key="1">
    <source>
        <dbReference type="Pfam" id="PF06985"/>
    </source>
</evidence>
<organism evidence="2 3">
    <name type="scientific">Coleophoma cylindrospora</name>
    <dbReference type="NCBI Taxonomy" id="1849047"/>
    <lineage>
        <taxon>Eukaryota</taxon>
        <taxon>Fungi</taxon>
        <taxon>Dikarya</taxon>
        <taxon>Ascomycota</taxon>
        <taxon>Pezizomycotina</taxon>
        <taxon>Leotiomycetes</taxon>
        <taxon>Helotiales</taxon>
        <taxon>Dermateaceae</taxon>
        <taxon>Coleophoma</taxon>
    </lineage>
</organism>
<keyword evidence="3" id="KW-1185">Reference proteome</keyword>
<dbReference type="Pfam" id="PF06985">
    <property type="entry name" value="HET"/>
    <property type="match status" value="1"/>
</dbReference>
<evidence type="ECO:0000313" key="3">
    <source>
        <dbReference type="Proteomes" id="UP000256645"/>
    </source>
</evidence>
<dbReference type="AlphaFoldDB" id="A0A3D8R117"/>
<evidence type="ECO:0000313" key="2">
    <source>
        <dbReference type="EMBL" id="RDW67716.1"/>
    </source>
</evidence>
<dbReference type="EMBL" id="PDLM01000010">
    <property type="protein sequence ID" value="RDW67716.1"/>
    <property type="molecule type" value="Genomic_DNA"/>
</dbReference>
<protein>
    <recommendedName>
        <fullName evidence="1">Heterokaryon incompatibility domain-containing protein</fullName>
    </recommendedName>
</protein>
<comment type="caution">
    <text evidence="2">The sequence shown here is derived from an EMBL/GenBank/DDBJ whole genome shotgun (WGS) entry which is preliminary data.</text>
</comment>
<dbReference type="PANTHER" id="PTHR33112:SF16">
    <property type="entry name" value="HETEROKARYON INCOMPATIBILITY DOMAIN-CONTAINING PROTEIN"/>
    <property type="match status" value="1"/>
</dbReference>
<reference evidence="2 3" key="1">
    <citation type="journal article" date="2018" name="IMA Fungus">
        <title>IMA Genome-F 9: Draft genome sequence of Annulohypoxylon stygium, Aspergillus mulundensis, Berkeleyomyces basicola (syn. Thielaviopsis basicola), Ceratocystis smalleyi, two Cercospora beticola strains, Coleophoma cylindrospora, Fusarium fracticaudum, Phialophora cf. hyalina, and Morchella septimelata.</title>
        <authorList>
            <person name="Wingfield B.D."/>
            <person name="Bills G.F."/>
            <person name="Dong Y."/>
            <person name="Huang W."/>
            <person name="Nel W.J."/>
            <person name="Swalarsk-Parry B.S."/>
            <person name="Vaghefi N."/>
            <person name="Wilken P.M."/>
            <person name="An Z."/>
            <person name="de Beer Z.W."/>
            <person name="De Vos L."/>
            <person name="Chen L."/>
            <person name="Duong T.A."/>
            <person name="Gao Y."/>
            <person name="Hammerbacher A."/>
            <person name="Kikkert J.R."/>
            <person name="Li Y."/>
            <person name="Li H."/>
            <person name="Li K."/>
            <person name="Li Q."/>
            <person name="Liu X."/>
            <person name="Ma X."/>
            <person name="Naidoo K."/>
            <person name="Pethybridge S.J."/>
            <person name="Sun J."/>
            <person name="Steenkamp E.T."/>
            <person name="van der Nest M.A."/>
            <person name="van Wyk S."/>
            <person name="Wingfield M.J."/>
            <person name="Xiong C."/>
            <person name="Yue Q."/>
            <person name="Zhang X."/>
        </authorList>
    </citation>
    <scope>NUCLEOTIDE SEQUENCE [LARGE SCALE GENOMIC DNA]</scope>
    <source>
        <strain evidence="2 3">BP6252</strain>
    </source>
</reference>
<sequence>MTGTQEGLEAFLSREGYQHHDEETMLESAQSGCPVCQLLLPFRPRPEYYRRDGPQGPISYRVSADVDRQHPGCDFYIRSVRLNGHQGDTMQIKAFTTHEDPAASFLDVLPLSVPVTGSGVENLVKAKLESCLSSHTKCPRQGQPPLLPTRVIDVGSGSQPPSLRLRLSSPGQRAPYLALSYCWGGPQQLTTTTTTLAANLNALPGNQLPRTIEDAVTVTRRLGFRYLWVDALCIIQDDEADKLAEIGAMGGVYKNATLTMAAADSPSVKHGFLEDRPVTGSCFVPLLLPNGKLGKIWLRATEADSLKGFALDSRAWTLQESLLSPRLLSYTPKDLIWKCQMDRSESIAPTHAFYIEASLGVPYRLPTSVFGVPHPSEEPKYTPQSIWMSILLDYTKRALSFPEDRLLALSGIASELQIAWGDIYLAGVWQSCLVQQLCWYRLEDECGQPLNAPRNFPSWSWASFHGPLHTTDLHEEDAKFLEASTELVDKNSPFGNVHGGQVVLDARFFSKDAVEASNLAFNMDIGPDGVRTMDEKSKIVFLGWDDEESVEKDGSGLILSPAGNGCYRRIGHFSAWDCCWEQALGHERHIIKII</sequence>
<dbReference type="PANTHER" id="PTHR33112">
    <property type="entry name" value="DOMAIN PROTEIN, PUTATIVE-RELATED"/>
    <property type="match status" value="1"/>
</dbReference>
<name>A0A3D8R117_9HELO</name>
<gene>
    <name evidence="2" type="ORF">BP6252_09112</name>
</gene>
<feature type="domain" description="Heterokaryon incompatibility" evidence="1">
    <location>
        <begin position="176"/>
        <end position="320"/>
    </location>
</feature>
<dbReference type="OrthoDB" id="5125733at2759"/>
<dbReference type="InterPro" id="IPR010730">
    <property type="entry name" value="HET"/>
</dbReference>
<accession>A0A3D8R117</accession>
<dbReference type="Proteomes" id="UP000256645">
    <property type="component" value="Unassembled WGS sequence"/>
</dbReference>